<comment type="function">
    <text evidence="10">Ubiquitin ligase protein which is a component of the N-end rule pathway. Recognizes and binds to proteins bearing specific N-terminal residues that are destabilizing according to the N-end rule, leading to their ubiquitination and subsequent degradation.</text>
</comment>
<evidence type="ECO:0000259" key="12">
    <source>
        <dbReference type="PROSITE" id="PS51157"/>
    </source>
</evidence>
<evidence type="ECO:0000256" key="8">
    <source>
        <dbReference type="ARBA" id="ARBA00046341"/>
    </source>
</evidence>
<keyword evidence="6 10" id="KW-0833">Ubl conjugation pathway</keyword>
<dbReference type="Pfam" id="PF02617">
    <property type="entry name" value="ClpS"/>
    <property type="match status" value="1"/>
</dbReference>
<evidence type="ECO:0000313" key="13">
    <source>
        <dbReference type="EMBL" id="VDO53370.1"/>
    </source>
</evidence>
<comment type="catalytic activity">
    <reaction evidence="1 10">
        <text>S-ubiquitinyl-[E2 ubiquitin-conjugating enzyme]-L-cysteine + [acceptor protein]-L-lysine = [E2 ubiquitin-conjugating enzyme]-L-cysteine + N(6)-ubiquitinyl-[acceptor protein]-L-lysine.</text>
        <dbReference type="EC" id="2.3.2.27"/>
    </reaction>
</comment>
<dbReference type="OMA" id="GWYLWAS"/>
<comment type="pathway">
    <text evidence="2 10">Protein modification; protein ubiquitination.</text>
</comment>
<evidence type="ECO:0000256" key="1">
    <source>
        <dbReference type="ARBA" id="ARBA00000900"/>
    </source>
</evidence>
<name>A0A158QQC2_HAEPC</name>
<keyword evidence="3 10" id="KW-0808">Transferase</keyword>
<dbReference type="Pfam" id="PF02207">
    <property type="entry name" value="zf-UBR"/>
    <property type="match status" value="1"/>
</dbReference>
<dbReference type="GO" id="GO:0071596">
    <property type="term" value="P:ubiquitin-dependent protein catabolic process via the N-end rule pathway"/>
    <property type="evidence" value="ECO:0007669"/>
    <property type="project" value="UniProtKB-UniRule"/>
</dbReference>
<feature type="compositionally biased region" description="Basic residues" evidence="11">
    <location>
        <begin position="1344"/>
        <end position="1353"/>
    </location>
</feature>
<evidence type="ECO:0000256" key="11">
    <source>
        <dbReference type="SAM" id="MobiDB-lite"/>
    </source>
</evidence>
<evidence type="ECO:0000256" key="6">
    <source>
        <dbReference type="ARBA" id="ARBA00022786"/>
    </source>
</evidence>
<evidence type="ECO:0000313" key="14">
    <source>
        <dbReference type="Proteomes" id="UP000268014"/>
    </source>
</evidence>
<keyword evidence="14" id="KW-1185">Reference proteome</keyword>
<dbReference type="STRING" id="6290.A0A158QQC2"/>
<dbReference type="WBParaSite" id="HPLM_0001460801-mRNA-1">
    <property type="protein sequence ID" value="HPLM_0001460801-mRNA-1"/>
    <property type="gene ID" value="HPLM_0001460801"/>
</dbReference>
<keyword evidence="5 10" id="KW-0863">Zinc-finger</keyword>
<dbReference type="InterPro" id="IPR039164">
    <property type="entry name" value="UBR1-like"/>
</dbReference>
<dbReference type="InterPro" id="IPR014719">
    <property type="entry name" value="Ribosomal_bL12_C/ClpS-like"/>
</dbReference>
<dbReference type="GO" id="GO:0016567">
    <property type="term" value="P:protein ubiquitination"/>
    <property type="evidence" value="ECO:0007669"/>
    <property type="project" value="UniProtKB-UniRule"/>
</dbReference>
<dbReference type="InterPro" id="IPR003126">
    <property type="entry name" value="Znf_UBR"/>
</dbReference>
<dbReference type="EMBL" id="UZAF01018626">
    <property type="protein sequence ID" value="VDO53370.1"/>
    <property type="molecule type" value="Genomic_DNA"/>
</dbReference>
<dbReference type="InterPro" id="IPR003769">
    <property type="entry name" value="ClpS_core"/>
</dbReference>
<dbReference type="PANTHER" id="PTHR21497">
    <property type="entry name" value="UBIQUITIN LIGASE E3 ALPHA-RELATED"/>
    <property type="match status" value="1"/>
</dbReference>
<evidence type="ECO:0000256" key="9">
    <source>
        <dbReference type="PROSITE-ProRule" id="PRU00508"/>
    </source>
</evidence>
<dbReference type="Proteomes" id="UP000268014">
    <property type="component" value="Unassembled WGS sequence"/>
</dbReference>
<dbReference type="Gene3D" id="3.30.1390.10">
    <property type="match status" value="1"/>
</dbReference>
<proteinExistence type="inferred from homology"/>
<dbReference type="Gene3D" id="1.10.10.2670">
    <property type="entry name" value="E3 ubiquitin-protein ligase"/>
    <property type="match status" value="1"/>
</dbReference>
<dbReference type="PROSITE" id="PS51157">
    <property type="entry name" value="ZF_UBR"/>
    <property type="match status" value="1"/>
</dbReference>
<feature type="zinc finger region" description="UBR-type" evidence="9">
    <location>
        <begin position="91"/>
        <end position="162"/>
    </location>
</feature>
<dbReference type="FunFam" id="3.30.1390.10:FF:000010">
    <property type="entry name" value="E3 ubiquitin-protein ligase ubr-1"/>
    <property type="match status" value="1"/>
</dbReference>
<gene>
    <name evidence="13" type="ORF">HPLM_LOCUS14600</name>
</gene>
<dbReference type="SUPFAM" id="SSF46785">
    <property type="entry name" value="Winged helix' DNA-binding domain"/>
    <property type="match status" value="1"/>
</dbReference>
<feature type="region of interest" description="Disordered" evidence="11">
    <location>
        <begin position="1395"/>
        <end position="1425"/>
    </location>
</feature>
<dbReference type="GO" id="GO:0005737">
    <property type="term" value="C:cytoplasm"/>
    <property type="evidence" value="ECO:0007669"/>
    <property type="project" value="TreeGrafter"/>
</dbReference>
<feature type="region of interest" description="Disordered" evidence="11">
    <location>
        <begin position="1334"/>
        <end position="1356"/>
    </location>
</feature>
<dbReference type="InterPro" id="IPR042065">
    <property type="entry name" value="E3_ELL-like"/>
</dbReference>
<evidence type="ECO:0000313" key="15">
    <source>
        <dbReference type="WBParaSite" id="HPLM_0001460801-mRNA-1"/>
    </source>
</evidence>
<evidence type="ECO:0000256" key="5">
    <source>
        <dbReference type="ARBA" id="ARBA00022771"/>
    </source>
</evidence>
<reference evidence="13 14" key="2">
    <citation type="submission" date="2018-11" db="EMBL/GenBank/DDBJ databases">
        <authorList>
            <consortium name="Pathogen Informatics"/>
        </authorList>
    </citation>
    <scope>NUCLEOTIDE SEQUENCE [LARGE SCALE GENOMIC DNA]</scope>
    <source>
        <strain evidence="13 14">MHpl1</strain>
    </source>
</reference>
<dbReference type="GO" id="GO:0000151">
    <property type="term" value="C:ubiquitin ligase complex"/>
    <property type="evidence" value="ECO:0007669"/>
    <property type="project" value="TreeGrafter"/>
</dbReference>
<dbReference type="InterPro" id="IPR044046">
    <property type="entry name" value="E3_ligase_UBR-like_C"/>
</dbReference>
<dbReference type="OrthoDB" id="26387at2759"/>
<comment type="similarity">
    <text evidence="8 10">Belongs to the E3 ubiquitin-protein ligase UBR1-like family.</text>
</comment>
<dbReference type="GO" id="GO:0008270">
    <property type="term" value="F:zinc ion binding"/>
    <property type="evidence" value="ECO:0007669"/>
    <property type="project" value="UniProtKB-UniRule"/>
</dbReference>
<organism evidence="15">
    <name type="scientific">Haemonchus placei</name>
    <name type="common">Barber's pole worm</name>
    <dbReference type="NCBI Taxonomy" id="6290"/>
    <lineage>
        <taxon>Eukaryota</taxon>
        <taxon>Metazoa</taxon>
        <taxon>Ecdysozoa</taxon>
        <taxon>Nematoda</taxon>
        <taxon>Chromadorea</taxon>
        <taxon>Rhabditida</taxon>
        <taxon>Rhabditina</taxon>
        <taxon>Rhabditomorpha</taxon>
        <taxon>Strongyloidea</taxon>
        <taxon>Trichostrongylidae</taxon>
        <taxon>Haemonchus</taxon>
    </lineage>
</organism>
<keyword evidence="4 10" id="KW-0479">Metal-binding</keyword>
<dbReference type="CDD" id="cd19672">
    <property type="entry name" value="UBR-box_UBR1_like"/>
    <property type="match status" value="1"/>
</dbReference>
<dbReference type="EC" id="2.3.2.27" evidence="10"/>
<dbReference type="GO" id="GO:0061630">
    <property type="term" value="F:ubiquitin protein ligase activity"/>
    <property type="evidence" value="ECO:0007669"/>
    <property type="project" value="UniProtKB-UniRule"/>
</dbReference>
<dbReference type="UniPathway" id="UPA00143"/>
<dbReference type="SUPFAM" id="SSF54736">
    <property type="entry name" value="ClpS-like"/>
    <property type="match status" value="1"/>
</dbReference>
<evidence type="ECO:0000256" key="2">
    <source>
        <dbReference type="ARBA" id="ARBA00004906"/>
    </source>
</evidence>
<evidence type="ECO:0000256" key="7">
    <source>
        <dbReference type="ARBA" id="ARBA00022833"/>
    </source>
</evidence>
<reference evidence="15" key="1">
    <citation type="submission" date="2016-04" db="UniProtKB">
        <authorList>
            <consortium name="WormBaseParasite"/>
        </authorList>
    </citation>
    <scope>IDENTIFICATION</scope>
</reference>
<evidence type="ECO:0000256" key="3">
    <source>
        <dbReference type="ARBA" id="ARBA00022679"/>
    </source>
</evidence>
<dbReference type="PANTHER" id="PTHR21497:SF24">
    <property type="entry name" value="E3 UBIQUITIN-PROTEIN LIGASE UBR1"/>
    <property type="match status" value="1"/>
</dbReference>
<dbReference type="Pfam" id="PF22960">
    <property type="entry name" value="WHD_UBR1"/>
    <property type="match status" value="1"/>
</dbReference>
<feature type="domain" description="UBR-type" evidence="12">
    <location>
        <begin position="91"/>
        <end position="162"/>
    </location>
</feature>
<dbReference type="FunFam" id="2.10.110.30:FF:000001">
    <property type="entry name" value="E3 ubiquitin-protein ligase UBR2 isoform 1"/>
    <property type="match status" value="1"/>
</dbReference>
<evidence type="ECO:0000256" key="4">
    <source>
        <dbReference type="ARBA" id="ARBA00022723"/>
    </source>
</evidence>
<protein>
    <recommendedName>
        <fullName evidence="10">E3 ubiquitin-protein ligase</fullName>
        <ecNumber evidence="10">2.3.2.27</ecNumber>
    </recommendedName>
</protein>
<dbReference type="InterPro" id="IPR036390">
    <property type="entry name" value="WH_DNA-bd_sf"/>
</dbReference>
<sequence length="1994" mass="223961">MIVDLVSAARQADWDRARELLYHHWGSECPKLYAPNPEHPWEVAQDDKDINSALFVPLAGAFCADSSVTDSSLRPLIEQAGLSSERRRPGQICGHVFKSGELTYSCKDCATDATCVMCHECFHLSEHKAHKYKMHTSTGAGYCDCGDKDAWRSGYACKLHEKNESDTVPFSLPESLEMRLRGLACLILQYSTKLICWEKADVLPINLTGCCYKNYCSVPMEKPEVPSIAPYVTVLYNDETHTYETVIRALEMFINCTKDQAMLIATIVDREGRSSVKVGPKPDCERVKSDIQRRTLRDVNRRTEKAGPLDVKVMDGALVAHQNHAIALLAWLNSQIDSFPILGSIVGDILLNTMVERDDDELEAQETILVRLLRFDKKMWKSARANTHQMLMKTVLMNFEQKVFFSKTFLEHYDDIYAEFIDDDHDIDISVVSLTVQFLTVPSIARRLIAEDGAMRTVFTTLMKHTDKFTKVSAFVSAHLYPEAPNDLTRFDFAKHSFPVTVRRGIHMMRDLALERSTTGAILRGGMDEVKRLSVEHQVWELEWETAFNIQLRIQDSLGYVIAWAGSDRATHRAFLRLCLDSLLLHPPSCLEEPAGATHTVVDDGLSSGKSHHFLVNGESTVISPFDVLRGAVSIHQPLWRLTAGLFTADSDLLQFLLLPDSSNFTDDEKYIRSQMKKMATILYEMPLRALVLCAQASAQLWRRNGFSLVNQIHNYYSPLCRTEMFDRDLLMMQVGAAIRPPTDFLLHVICRFRLVQWADQSGDGGSKHSTPFGKMEPEETGKIIVILAEEMLHLLIMILGERYHPGVGKCTFTEQVQREVIHVLCTGPQPFSHIQKRMSHDPMVERISLHEVVNSVANFVKPTTTSAGQFHLKESLLTEYNPFFYHYSKSDLSQAEQYQQKIRSKLSRELQACPPSLPVEFEPFFAPVRNILKTPCLVKILKLVLDRTGKRSRFSSDRLFHRALFLIGMALQEQARDPKGFVFTEVAEKEEILRSLESLSGSAEVATHADLLWWTIQVKLRAARQCCLMYLSYNACFQKYKEVQRLSTTGQKTEQHGEVIDSQENPNDAKAKRAARAAKMREQAMLKMSKMQKSFLKVMETESPASTEPLAKGGALCELRGDDDEDFVSKQQDHGFPVCLGLQRSRVEEVLPRKVTCILCQEEETLSPENGKAFVCAAYVQKSLLFAQQGEPETEAKLRDLAPANLLFGIDASTCSHTMHYECFHSLSETLLSRERQRPRQQMVLNQKMVDPEVGEYLCPLCKRLSNTAMPLLPALQLMDIDGSVNSALTAEGFPLLCHRKSTILFSFSTASSDSPETFDSWVSRVKSLLDTPLVRQTPAQKPKSHSRKRSHSERSLLELAKQGDELSTMPLDNSLSTSVPSASTMSLLLGQKAPAQEPTSPPFETASSSDFAASRRERRSDSSGARFGFLGGIIKGLPAAGVAVLLKLLRKIVGPSYERYEEMVKVFSSMLIHKGRMRGADEIKARDTHDDVHSPPAALAVWKSAAHVARTTAAVLAYERKPLFCAINTRQRDCLLAMARLSAVLSFCIQLLPDFIANMLRVLLSPPPLATTSGAAPVSPRSPEYHTATSPVHSFTNASPLSSSADSPAKLLSSTFAQLFSSKKDVNVNLLHVDMLSLAISLMMSIGWTWHDGVQSLKTTRQLREMLPDGSQDELHVLRLCLSGLFFQVFATFEDSEMSEADDNEKVDEILATRLQLLWSIVRPSDTPLSDVARLRSVITSFSDYISVNFIYLQYITPLQTLVEATLSFLRPLALFYHALTLVNPPEALKGATKLTLHVFKPSRWSAAMPAFPQSIVRQPIKATQLVDLPYDFSEVIHLASAFKCPSIPLDENAANVPTMCLVCGQILCSQSYCCQKQVGKESTGACRYHMLHCSGPMGVFLSNAGNLFAFRIRDCAIVLMTTRNRGCFRPAPYVDEFGEADQGFRRGNPLHLNEELYHKLRQLWLQQGIAEEVVNQYEIDHRNMQYDWGHF</sequence>
<keyword evidence="7 10" id="KW-0862">Zinc</keyword>
<dbReference type="Gene3D" id="2.10.110.30">
    <property type="match status" value="1"/>
</dbReference>
<accession>A0A158QQC2</accession>
<evidence type="ECO:0000256" key="10">
    <source>
        <dbReference type="RuleBase" id="RU366018"/>
    </source>
</evidence>
<dbReference type="Pfam" id="PF18995">
    <property type="entry name" value="PRT6_C"/>
    <property type="match status" value="1"/>
</dbReference>
<dbReference type="SMART" id="SM00396">
    <property type="entry name" value="ZnF_UBR1"/>
    <property type="match status" value="1"/>
</dbReference>
<dbReference type="InterPro" id="IPR055194">
    <property type="entry name" value="UBR1-like_WH"/>
</dbReference>